<reference evidence="1 4" key="2">
    <citation type="submission" date="2018-05" db="EMBL/GenBank/DDBJ databases">
        <title>Genomic Encyclopedia of Type Strains, Phase IV (KMG-V): Genome sequencing to study the core and pangenomes of soil and plant-associated prokaryotes.</title>
        <authorList>
            <person name="Whitman W."/>
        </authorList>
    </citation>
    <scope>NUCLEOTIDE SEQUENCE [LARGE SCALE GENOMIC DNA]</scope>
    <source>
        <strain evidence="1 4">SIr-6563</strain>
    </source>
</reference>
<organism evidence="2 3">
    <name type="scientific">Paraburkholderia tropica</name>
    <dbReference type="NCBI Taxonomy" id="92647"/>
    <lineage>
        <taxon>Bacteria</taxon>
        <taxon>Pseudomonadati</taxon>
        <taxon>Pseudomonadota</taxon>
        <taxon>Betaproteobacteria</taxon>
        <taxon>Burkholderiales</taxon>
        <taxon>Burkholderiaceae</taxon>
        <taxon>Paraburkholderia</taxon>
    </lineage>
</organism>
<reference evidence="2 3" key="1">
    <citation type="submission" date="2016-10" db="EMBL/GenBank/DDBJ databases">
        <authorList>
            <person name="Varghese N."/>
            <person name="Submissions S."/>
        </authorList>
    </citation>
    <scope>NUCLEOTIDE SEQUENCE [LARGE SCALE GENOMIC DNA]</scope>
    <source>
        <strain evidence="2 3">LMG 22274</strain>
    </source>
</reference>
<dbReference type="AlphaFoldDB" id="A0AAQ1GFV3"/>
<proteinExistence type="predicted"/>
<evidence type="ECO:0000313" key="2">
    <source>
        <dbReference type="EMBL" id="SEJ68662.1"/>
    </source>
</evidence>
<name>A0AAQ1GFV3_9BURK</name>
<dbReference type="InterPro" id="IPR032349">
    <property type="entry name" value="DUF4865"/>
</dbReference>
<comment type="caution">
    <text evidence="2">The sequence shown here is derived from an EMBL/GenBank/DDBJ whole genome shotgun (WGS) entry which is preliminary data.</text>
</comment>
<dbReference type="EMBL" id="FNZM01000007">
    <property type="protein sequence ID" value="SEJ68662.1"/>
    <property type="molecule type" value="Genomic_DNA"/>
</dbReference>
<dbReference type="Proteomes" id="UP000247515">
    <property type="component" value="Unassembled WGS sequence"/>
</dbReference>
<protein>
    <submittedName>
        <fullName evidence="1">Uncharacterized protein DUF4865</fullName>
    </submittedName>
</protein>
<evidence type="ECO:0000313" key="4">
    <source>
        <dbReference type="Proteomes" id="UP000247515"/>
    </source>
</evidence>
<evidence type="ECO:0000313" key="1">
    <source>
        <dbReference type="EMBL" id="PXX16929.1"/>
    </source>
</evidence>
<keyword evidence="4" id="KW-1185">Reference proteome</keyword>
<gene>
    <name evidence="1" type="ORF">C7400_107138</name>
    <name evidence="2" type="ORF">SAMN05216550_107177</name>
</gene>
<dbReference type="EMBL" id="QJJV01000007">
    <property type="protein sequence ID" value="PXX16929.1"/>
    <property type="molecule type" value="Genomic_DNA"/>
</dbReference>
<dbReference type="Proteomes" id="UP000183529">
    <property type="component" value="Unassembled WGS sequence"/>
</dbReference>
<sequence length="197" mass="22155">MLTVFYGHRLPSDYDTSKIHLRAKERGSLWDNAPDLFYKAFLLREAGRHGAKETRYASQYLWRHDAAFRDFLATGRYRNVTNSFGRAPIDAHSVLDASKGPARHARFAYIETIRVDIDADLDEAIANEITRNGETAAHADICASVVSLDVSNWVITRTLLSKREPESRNTHAGTPWQILHLAQPLLDTLATVAGPRI</sequence>
<accession>A0AAQ1GFV3</accession>
<evidence type="ECO:0000313" key="3">
    <source>
        <dbReference type="Proteomes" id="UP000183529"/>
    </source>
</evidence>
<dbReference type="GeneID" id="61306864"/>
<dbReference type="Pfam" id="PF16157">
    <property type="entry name" value="DUF4865"/>
    <property type="match status" value="1"/>
</dbReference>
<dbReference type="RefSeq" id="WP_074983606.1">
    <property type="nucleotide sequence ID" value="NZ_CADFGN010000008.1"/>
</dbReference>